<proteinExistence type="inferred from homology"/>
<dbReference type="GO" id="GO:0003677">
    <property type="term" value="F:DNA binding"/>
    <property type="evidence" value="ECO:0007669"/>
    <property type="project" value="UniProtKB-UniRule"/>
</dbReference>
<dbReference type="Proteomes" id="UP000510721">
    <property type="component" value="Chromosome"/>
</dbReference>
<reference evidence="3 4" key="1">
    <citation type="submission" date="2019-06" db="EMBL/GenBank/DDBJ databases">
        <title>Complete genome sequence of Ensifer mexicanus ITTG R7 isolated from nodules of Acacia angustissima (Mill.) Kuntze.</title>
        <authorList>
            <person name="Rincon-Rosales R."/>
            <person name="Rogel M.A."/>
            <person name="Guerrero G."/>
            <person name="Rincon-Molina C.I."/>
            <person name="Lopez-Lopez A."/>
            <person name="Martinez-Romero E."/>
        </authorList>
    </citation>
    <scope>NUCLEOTIDE SEQUENCE [LARGE SCALE GENOMIC DNA]</scope>
    <source>
        <strain evidence="3 4">ITTG R7</strain>
    </source>
</reference>
<dbReference type="RefSeq" id="WP_180941115.1">
    <property type="nucleotide sequence ID" value="NZ_CP041238.1"/>
</dbReference>
<evidence type="ECO:0000313" key="4">
    <source>
        <dbReference type="Proteomes" id="UP000510721"/>
    </source>
</evidence>
<evidence type="ECO:0000256" key="1">
    <source>
        <dbReference type="PROSITE-ProRule" id="PRU01362"/>
    </source>
</evidence>
<dbReference type="PROSITE" id="PS52018">
    <property type="entry name" value="DART"/>
    <property type="match status" value="1"/>
</dbReference>
<comment type="similarity">
    <text evidence="1">Belongs to the DarT ADP-ribosyltransferase family.</text>
</comment>
<accession>A0A859QEL9</accession>
<sequence>MGEIRDFAVGRGITEILHFTTNKGLTGCLHTNALLSRHRLKDEDSLVHILTLNSKFRKEEESTFNQHENWIDYVNLSVSEITTNLFRASLRWHAGKDLFWVIMAFDPAILDDEGVYFSTTNNIYSGTQRQKGLAGFKALFAASVSRWWNNTVLRKDRPDHLTTCEQAEVLYPGQIDMRNLKRVYVADGDLADRIAAYLGTYNRADVEVVVAPAKFEGQGN</sequence>
<evidence type="ECO:0000259" key="2">
    <source>
        <dbReference type="PROSITE" id="PS52018"/>
    </source>
</evidence>
<comment type="caution">
    <text evidence="1">Lacks conserved residue(s) required for the propagation of feature annotation.</text>
</comment>
<evidence type="ECO:0000313" key="3">
    <source>
        <dbReference type="EMBL" id="QLL61564.1"/>
    </source>
</evidence>
<name>A0A859QEL9_9HYPH</name>
<keyword evidence="1" id="KW-0238">DNA-binding</keyword>
<gene>
    <name evidence="3" type="ORF">FKV68_08935</name>
</gene>
<dbReference type="AlphaFoldDB" id="A0A859QEL9"/>
<keyword evidence="4" id="KW-1185">Reference proteome</keyword>
<feature type="domain" description="DarT" evidence="2">
    <location>
        <begin position="14"/>
        <end position="216"/>
    </location>
</feature>
<dbReference type="KEGG" id="emx:FKV68_08935"/>
<dbReference type="Pfam" id="PF14487">
    <property type="entry name" value="DarT"/>
    <property type="match status" value="1"/>
</dbReference>
<protein>
    <submittedName>
        <fullName evidence="3">DUF4433 domain-containing protein</fullName>
    </submittedName>
</protein>
<organism evidence="3 4">
    <name type="scientific">Sinorhizobium mexicanum</name>
    <dbReference type="NCBI Taxonomy" id="375549"/>
    <lineage>
        <taxon>Bacteria</taxon>
        <taxon>Pseudomonadati</taxon>
        <taxon>Pseudomonadota</taxon>
        <taxon>Alphaproteobacteria</taxon>
        <taxon>Hyphomicrobiales</taxon>
        <taxon>Rhizobiaceae</taxon>
        <taxon>Sinorhizobium/Ensifer group</taxon>
        <taxon>Sinorhizobium</taxon>
    </lineage>
</organism>
<dbReference type="InterPro" id="IPR029494">
    <property type="entry name" value="DarT"/>
</dbReference>
<keyword evidence="1" id="KW-1277">Toxin-antitoxin system</keyword>
<dbReference type="EMBL" id="CP041238">
    <property type="protein sequence ID" value="QLL61564.1"/>
    <property type="molecule type" value="Genomic_DNA"/>
</dbReference>